<dbReference type="SUPFAM" id="SSF53300">
    <property type="entry name" value="vWA-like"/>
    <property type="match status" value="2"/>
</dbReference>
<evidence type="ECO:0000259" key="2">
    <source>
        <dbReference type="PROSITE" id="PS50234"/>
    </source>
</evidence>
<dbReference type="Proteomes" id="UP000190105">
    <property type="component" value="Unassembled WGS sequence"/>
</dbReference>
<name>A0A1T4WZD7_9CLOT</name>
<dbReference type="GO" id="GO:0005891">
    <property type="term" value="C:voltage-gated calcium channel complex"/>
    <property type="evidence" value="ECO:0007669"/>
    <property type="project" value="TreeGrafter"/>
</dbReference>
<feature type="domain" description="VWFA" evidence="2">
    <location>
        <begin position="588"/>
        <end position="808"/>
    </location>
</feature>
<feature type="domain" description="VWFA" evidence="2">
    <location>
        <begin position="211"/>
        <end position="437"/>
    </location>
</feature>
<dbReference type="PANTHER" id="PTHR10166">
    <property type="entry name" value="VOLTAGE-DEPENDENT CALCIUM CHANNEL SUBUNIT ALPHA-2/DELTA-RELATED"/>
    <property type="match status" value="1"/>
</dbReference>
<feature type="signal peptide" evidence="1">
    <location>
        <begin position="1"/>
        <end position="23"/>
    </location>
</feature>
<organism evidence="3 4">
    <name type="scientific">Caloramator quimbayensis</name>
    <dbReference type="NCBI Taxonomy" id="1147123"/>
    <lineage>
        <taxon>Bacteria</taxon>
        <taxon>Bacillati</taxon>
        <taxon>Bacillota</taxon>
        <taxon>Clostridia</taxon>
        <taxon>Eubacteriales</taxon>
        <taxon>Clostridiaceae</taxon>
        <taxon>Caloramator</taxon>
    </lineage>
</organism>
<dbReference type="PANTHER" id="PTHR10166:SF37">
    <property type="entry name" value="STOLID, ISOFORM H"/>
    <property type="match status" value="1"/>
</dbReference>
<dbReference type="InterPro" id="IPR036465">
    <property type="entry name" value="vWFA_dom_sf"/>
</dbReference>
<keyword evidence="1" id="KW-0732">Signal</keyword>
<dbReference type="AlphaFoldDB" id="A0A1T4WZD7"/>
<keyword evidence="4" id="KW-1185">Reference proteome</keyword>
<dbReference type="InterPro" id="IPR051173">
    <property type="entry name" value="Ca_channel_alpha-2/delta"/>
</dbReference>
<dbReference type="Pfam" id="PF13519">
    <property type="entry name" value="VWA_2"/>
    <property type="match status" value="1"/>
</dbReference>
<gene>
    <name evidence="3" type="ORF">SAMN05443428_104181</name>
</gene>
<protein>
    <submittedName>
        <fullName evidence="3">von Willebrand factor type A domain-containing protein</fullName>
    </submittedName>
</protein>
<proteinExistence type="predicted"/>
<dbReference type="Gene3D" id="3.40.50.410">
    <property type="entry name" value="von Willebrand factor, type A domain"/>
    <property type="match status" value="2"/>
</dbReference>
<dbReference type="SMART" id="SM00327">
    <property type="entry name" value="VWA"/>
    <property type="match status" value="2"/>
</dbReference>
<evidence type="ECO:0000313" key="4">
    <source>
        <dbReference type="Proteomes" id="UP000190105"/>
    </source>
</evidence>
<dbReference type="PROSITE" id="PS50234">
    <property type="entry name" value="VWFA"/>
    <property type="match status" value="2"/>
</dbReference>
<feature type="chain" id="PRO_5038859799" evidence="1">
    <location>
        <begin position="24"/>
        <end position="1047"/>
    </location>
</feature>
<dbReference type="OrthoDB" id="1656124at2"/>
<accession>A0A1T4WZD7</accession>
<sequence>MKKKFISIFLMFLFIIMQCFNNAAYASIIKDYEAEAYVFVDSSSTIAKDKEVNVVYRYYINGKAKDFDNSVPISLSYAVSDKFYYISSNLPNAVFKNQLLTASGLSKETGKYIEYNIVLKAKENIDIKNLSDLGKITVTYKNNQGNGNLKTAEAAVKIVLKDSNSSSYNDTTNLKFTAQNNKTEIYSDEKFETSFTIEPQGQVSIERKPVSIILVMDTSGSMKENSKIDKSKEAAKKLMDTIYNNRISNDKAGLVDFDTYVNNNSSNRYVYNSYGYYWGTWKTKYTTSICSSLKYIDNSTLNDYKDKINKMFAVSSISDVVGGTNLESALLLSKEYFNNDSNEKHIIVLTDGNPTFYMQSDGNIKGLGSGYDENAADKAINVLNDLKNMGVKTHFIGLKTKDNDINDDFLNAAASAGGGLKFTTKNPDEVDSIMQNIYSVINKSIVYSNINFEYVLPEGIEADKSSLPEGFKVENGKVTGQINDIEFKNNQSAPQPFNFKISFKAKKAGDIDLGEAQINYTKNSILGNSEGIRKAELGSIKVSMRDFGVDLDFNANKSSDNLYLDQELTLNYSINPKGILNLTRKPVSIVLIMDSSGSMAQIKINGRYQIIDKTDDRYVNTKMYYASESAKKLMDLIFLKSIAGDKIGLIDFDTYVNNNNCNTLIDSNSQQNINALKNKINNMYAEGGTNLEAGLLKAKEYFSLDNSGNDKYIILLTDGMPSLYFDSNGKLAGIGSSYDYTAGEEANNAAKELSRMGVKLNVIGVDTENGDVKKEYIDNLAAISGGVSYYTSNPQSIDTLMQETYKIINKSVVYENITITQDIPSGLTACSLPNGWKIENGRLTGYVENVVFENKSNKTPEAKEFTVKLKASKIGEYDLGYVTMNYSMKFDEFSTSKEPKNIYLGKVNFKLKDFSNYINFNDMQINKKIVPNKTTFTITITRNKNELYNLSNDAKVELILGTDNNKVSILSKTGNLLFDKISTSKTCSFQASIIDSSKEQSANITVKAIKITFNGESYTIDSKDEIAKYFNNKEPVQKLKVKKFSLR</sequence>
<evidence type="ECO:0000256" key="1">
    <source>
        <dbReference type="SAM" id="SignalP"/>
    </source>
</evidence>
<dbReference type="GO" id="GO:0005245">
    <property type="term" value="F:voltage-gated calcium channel activity"/>
    <property type="evidence" value="ECO:0007669"/>
    <property type="project" value="TreeGrafter"/>
</dbReference>
<evidence type="ECO:0000313" key="3">
    <source>
        <dbReference type="EMBL" id="SKA82235.1"/>
    </source>
</evidence>
<dbReference type="InterPro" id="IPR002035">
    <property type="entry name" value="VWF_A"/>
</dbReference>
<dbReference type="Pfam" id="PF13768">
    <property type="entry name" value="VWA_3"/>
    <property type="match status" value="1"/>
</dbReference>
<dbReference type="EMBL" id="FUYH01000004">
    <property type="protein sequence ID" value="SKA82235.1"/>
    <property type="molecule type" value="Genomic_DNA"/>
</dbReference>
<reference evidence="4" key="1">
    <citation type="submission" date="2017-02" db="EMBL/GenBank/DDBJ databases">
        <authorList>
            <person name="Varghese N."/>
            <person name="Submissions S."/>
        </authorList>
    </citation>
    <scope>NUCLEOTIDE SEQUENCE [LARGE SCALE GENOMIC DNA]</scope>
    <source>
        <strain evidence="4">USBA 833</strain>
    </source>
</reference>
<dbReference type="CDD" id="cd00198">
    <property type="entry name" value="vWFA"/>
    <property type="match status" value="2"/>
</dbReference>
<dbReference type="RefSeq" id="WP_078695807.1">
    <property type="nucleotide sequence ID" value="NZ_FUYH01000004.1"/>
</dbReference>
<dbReference type="STRING" id="1147123.SAMN05443428_104181"/>